<feature type="domain" description="Solute-binding protein family 3/N-terminal" evidence="1">
    <location>
        <begin position="27"/>
        <end position="236"/>
    </location>
</feature>
<dbReference type="SUPFAM" id="SSF53850">
    <property type="entry name" value="Periplasmic binding protein-like II"/>
    <property type="match status" value="1"/>
</dbReference>
<sequence length="242" mass="27841">MVLAISLIMSSIATAKERVALDVALINEDRYPYFIQPQRGSPENGVYIELLNQIGEMNDIEFKFKFFPQLRVRHLMKYQKVDVEPGIAKEWRTEELEIKNSIYSIPLFKSSEVIIYRKSLFDIPPSKESDFSHLTSCSVLGFHDVNISNIDKDITTEVNSAKMVDMGRCDYMLMPLDIANSTNINRDVIGITPTIKQFDLTLRLTKKNANLLPKINQTIQQLVDDGYIKDLFNKYQKHGEDL</sequence>
<dbReference type="HOGENOM" id="CLU_097553_0_0_6"/>
<name>A0A090IBY7_9GAMM</name>
<evidence type="ECO:0000259" key="1">
    <source>
        <dbReference type="Pfam" id="PF00497"/>
    </source>
</evidence>
<accession>A0A090IBY7</accession>
<keyword evidence="3" id="KW-1185">Reference proteome</keyword>
<protein>
    <recommendedName>
        <fullName evidence="1">Solute-binding protein family 3/N-terminal domain-containing protein</fullName>
    </recommendedName>
</protein>
<dbReference type="Proteomes" id="UP000032427">
    <property type="component" value="Chromosome 2"/>
</dbReference>
<gene>
    <name evidence="2" type="ORF">AWOD_II_0286</name>
</gene>
<reference evidence="3" key="1">
    <citation type="submission" date="2014-09" db="EMBL/GenBank/DDBJ databases">
        <authorList>
            <person name="Hjerde E."/>
        </authorList>
    </citation>
    <scope>NUCLEOTIDE SEQUENCE [LARGE SCALE GENOMIC DNA]</scope>
    <source>
        <strain evidence="3">06/09/139</strain>
    </source>
</reference>
<evidence type="ECO:0000313" key="2">
    <source>
        <dbReference type="EMBL" id="CED56934.1"/>
    </source>
</evidence>
<dbReference type="PATRIC" id="fig|80852.17.peg.3041"/>
<dbReference type="KEGG" id="awd:AWOD_II_0286"/>
<dbReference type="InterPro" id="IPR001638">
    <property type="entry name" value="Solute-binding_3/MltF_N"/>
</dbReference>
<proteinExistence type="predicted"/>
<dbReference type="AlphaFoldDB" id="A0A090IBY7"/>
<organism evidence="2 3">
    <name type="scientific">Aliivibrio wodanis</name>
    <dbReference type="NCBI Taxonomy" id="80852"/>
    <lineage>
        <taxon>Bacteria</taxon>
        <taxon>Pseudomonadati</taxon>
        <taxon>Pseudomonadota</taxon>
        <taxon>Gammaproteobacteria</taxon>
        <taxon>Vibrionales</taxon>
        <taxon>Vibrionaceae</taxon>
        <taxon>Aliivibrio</taxon>
    </lineage>
</organism>
<dbReference type="Pfam" id="PF00497">
    <property type="entry name" value="SBP_bac_3"/>
    <property type="match status" value="1"/>
</dbReference>
<dbReference type="EMBL" id="LN554847">
    <property type="protein sequence ID" value="CED56934.1"/>
    <property type="molecule type" value="Genomic_DNA"/>
</dbReference>
<dbReference type="Gene3D" id="3.40.190.10">
    <property type="entry name" value="Periplasmic binding protein-like II"/>
    <property type="match status" value="2"/>
</dbReference>
<evidence type="ECO:0000313" key="3">
    <source>
        <dbReference type="Proteomes" id="UP000032427"/>
    </source>
</evidence>